<keyword evidence="2" id="KW-1185">Reference proteome</keyword>
<reference evidence="1 2" key="1">
    <citation type="submission" date="2019-06" db="EMBL/GenBank/DDBJ databases">
        <title>Sorghum-associated microbial communities from plants grown in Nebraska, USA.</title>
        <authorList>
            <person name="Schachtman D."/>
        </authorList>
    </citation>
    <scope>NUCLEOTIDE SEQUENCE [LARGE SCALE GENOMIC DNA]</scope>
    <source>
        <strain evidence="1 2">1209</strain>
    </source>
</reference>
<sequence>MKSFFSIIFFLFIGTFCYAQQVYQIKAGSVRIYNICDKAELILENRTQNINCLMRTPVFRQRQRETQKRNKHWEQVNPIVKRNNYV</sequence>
<protein>
    <submittedName>
        <fullName evidence="1">Uncharacterized protein</fullName>
    </submittedName>
</protein>
<evidence type="ECO:0000313" key="2">
    <source>
        <dbReference type="Proteomes" id="UP000320811"/>
    </source>
</evidence>
<accession>A0A561P3J3</accession>
<dbReference type="EMBL" id="VIWO01000014">
    <property type="protein sequence ID" value="TWF32654.1"/>
    <property type="molecule type" value="Genomic_DNA"/>
</dbReference>
<gene>
    <name evidence="1" type="ORF">FHW36_11431</name>
</gene>
<comment type="caution">
    <text evidence="1">The sequence shown here is derived from an EMBL/GenBank/DDBJ whole genome shotgun (WGS) entry which is preliminary data.</text>
</comment>
<evidence type="ECO:0000313" key="1">
    <source>
        <dbReference type="EMBL" id="TWF32654.1"/>
    </source>
</evidence>
<proteinExistence type="predicted"/>
<dbReference type="AlphaFoldDB" id="A0A561P3J3"/>
<dbReference type="Proteomes" id="UP000320811">
    <property type="component" value="Unassembled WGS sequence"/>
</dbReference>
<name>A0A561P3J3_9BACT</name>
<organism evidence="1 2">
    <name type="scientific">Chitinophaga polysaccharea</name>
    <dbReference type="NCBI Taxonomy" id="1293035"/>
    <lineage>
        <taxon>Bacteria</taxon>
        <taxon>Pseudomonadati</taxon>
        <taxon>Bacteroidota</taxon>
        <taxon>Chitinophagia</taxon>
        <taxon>Chitinophagales</taxon>
        <taxon>Chitinophagaceae</taxon>
        <taxon>Chitinophaga</taxon>
    </lineage>
</organism>